<dbReference type="EMBL" id="FMJY01000001">
    <property type="protein sequence ID" value="SCO77002.1"/>
    <property type="molecule type" value="Genomic_DNA"/>
</dbReference>
<sequence length="43" mass="4923">MLRRAIMQGLPFRLETDVSFTVHKPYVGDTTAVYQLIIAQLTK</sequence>
<protein>
    <submittedName>
        <fullName evidence="1">Uncharacterized protein</fullName>
    </submittedName>
</protein>
<organism evidence="1 2">
    <name type="scientific">Fusarium oxysporum</name>
    <name type="common">Fusarium vascular wilt</name>
    <dbReference type="NCBI Taxonomy" id="5507"/>
    <lineage>
        <taxon>Eukaryota</taxon>
        <taxon>Fungi</taxon>
        <taxon>Dikarya</taxon>
        <taxon>Ascomycota</taxon>
        <taxon>Pezizomycotina</taxon>
        <taxon>Sordariomycetes</taxon>
        <taxon>Hypocreomycetidae</taxon>
        <taxon>Hypocreales</taxon>
        <taxon>Nectriaceae</taxon>
        <taxon>Fusarium</taxon>
        <taxon>Fusarium oxysporum species complex</taxon>
    </lineage>
</organism>
<proteinExistence type="predicted"/>
<name>A0A2H3SKJ1_FUSOX</name>
<reference evidence="2" key="1">
    <citation type="submission" date="2016-09" db="EMBL/GenBank/DDBJ databases">
        <authorList>
            <person name="Guldener U."/>
        </authorList>
    </citation>
    <scope>NUCLEOTIDE SEQUENCE [LARGE SCALE GENOMIC DNA]</scope>
    <source>
        <strain evidence="2">V64-1</strain>
    </source>
</reference>
<evidence type="ECO:0000313" key="2">
    <source>
        <dbReference type="Proteomes" id="UP000219369"/>
    </source>
</evidence>
<gene>
    <name evidence="1" type="ORF">FRV6_01214</name>
</gene>
<accession>A0A2H3SKJ1</accession>
<evidence type="ECO:0000313" key="1">
    <source>
        <dbReference type="EMBL" id="SCO77002.1"/>
    </source>
</evidence>
<dbReference type="AlphaFoldDB" id="A0A2H3SKJ1"/>
<dbReference type="Proteomes" id="UP000219369">
    <property type="component" value="Unassembled WGS sequence"/>
</dbReference>